<dbReference type="PANTHER" id="PTHR30483">
    <property type="entry name" value="LEUCINE-SPECIFIC-BINDING PROTEIN"/>
    <property type="match status" value="1"/>
</dbReference>
<keyword evidence="3" id="KW-0029">Amino-acid transport</keyword>
<dbReference type="SUPFAM" id="SSF53822">
    <property type="entry name" value="Periplasmic binding protein-like I"/>
    <property type="match status" value="1"/>
</dbReference>
<dbReference type="Proteomes" id="UP001242480">
    <property type="component" value="Unassembled WGS sequence"/>
</dbReference>
<comment type="caution">
    <text evidence="6">The sequence shown here is derived from an EMBL/GenBank/DDBJ whole genome shotgun (WGS) entry which is preliminary data.</text>
</comment>
<evidence type="ECO:0000256" key="2">
    <source>
        <dbReference type="ARBA" id="ARBA00022729"/>
    </source>
</evidence>
<dbReference type="InterPro" id="IPR028081">
    <property type="entry name" value="Leu-bd"/>
</dbReference>
<reference evidence="6 7" key="1">
    <citation type="submission" date="2023-07" db="EMBL/GenBank/DDBJ databases">
        <title>Genomic Encyclopedia of Type Strains, Phase IV (KMG-IV): sequencing the most valuable type-strain genomes for metagenomic binning, comparative biology and taxonomic classification.</title>
        <authorList>
            <person name="Goeker M."/>
        </authorList>
    </citation>
    <scope>NUCLEOTIDE SEQUENCE [LARGE SCALE GENOMIC DNA]</scope>
    <source>
        <strain evidence="6 7">DSM 19619</strain>
    </source>
</reference>
<sequence>MTSSFHISRRGVLGGLSALAFAGPAPTFAADWTSGPITLGLVTPLSEPGDARSGQAIRQTAELWVKTVNAAGGIAKRPVELAVYDDAGKVEVGAQGVERAITEKHASAILGMWSSSVVLAQMGIAKRYNVPLMTFYSWSDDVTAKNYPQVFRIGPYNSKIAEQTAAFVKARGYRKVVMLAEDTAYGLGFAKAFEAAIRQVPDVQAETVQFQAQTQDLTPVMSKVAASAPDAVIVQTVFAATNLSIKQGREVGLTADIVAGWDWPLLPDFWPTVGEAGEGVIYPTFNDPSLKMTETGKAFVAAYTAAYGAAPAIFQSYLWDNFNAVRAAIEKAGTADPAVLVATLPSVTFEGTIGPIAFKEEKGTVSFNQWDRFAMFFKQLPKSGDGDAQAKLLFASGL</sequence>
<dbReference type="Pfam" id="PF13458">
    <property type="entry name" value="Peripla_BP_6"/>
    <property type="match status" value="1"/>
</dbReference>
<evidence type="ECO:0000256" key="1">
    <source>
        <dbReference type="ARBA" id="ARBA00010062"/>
    </source>
</evidence>
<keyword evidence="7" id="KW-1185">Reference proteome</keyword>
<protein>
    <submittedName>
        <fullName evidence="6">Branched-chain amino acid transport system substrate-binding protein</fullName>
    </submittedName>
</protein>
<proteinExistence type="inferred from homology"/>
<keyword evidence="2 4" id="KW-0732">Signal</keyword>
<dbReference type="Gene3D" id="3.40.50.2300">
    <property type="match status" value="2"/>
</dbReference>
<dbReference type="InterPro" id="IPR028082">
    <property type="entry name" value="Peripla_BP_I"/>
</dbReference>
<feature type="signal peptide" evidence="4">
    <location>
        <begin position="1"/>
        <end position="29"/>
    </location>
</feature>
<dbReference type="InterPro" id="IPR051010">
    <property type="entry name" value="BCAA_transport"/>
</dbReference>
<keyword evidence="3" id="KW-0813">Transport</keyword>
<dbReference type="EMBL" id="JAUSVX010000003">
    <property type="protein sequence ID" value="MDQ0469224.1"/>
    <property type="molecule type" value="Genomic_DNA"/>
</dbReference>
<name>A0ABU0J4N0_9HYPH</name>
<gene>
    <name evidence="6" type="ORF">QO011_002235</name>
</gene>
<evidence type="ECO:0000313" key="6">
    <source>
        <dbReference type="EMBL" id="MDQ0469224.1"/>
    </source>
</evidence>
<evidence type="ECO:0000256" key="4">
    <source>
        <dbReference type="SAM" id="SignalP"/>
    </source>
</evidence>
<feature type="domain" description="Leucine-binding protein" evidence="5">
    <location>
        <begin position="36"/>
        <end position="366"/>
    </location>
</feature>
<accession>A0ABU0J4N0</accession>
<comment type="similarity">
    <text evidence="1">Belongs to the leucine-binding protein family.</text>
</comment>
<organism evidence="6 7">
    <name type="scientific">Labrys wisconsinensis</name>
    <dbReference type="NCBI Taxonomy" id="425677"/>
    <lineage>
        <taxon>Bacteria</taxon>
        <taxon>Pseudomonadati</taxon>
        <taxon>Pseudomonadota</taxon>
        <taxon>Alphaproteobacteria</taxon>
        <taxon>Hyphomicrobiales</taxon>
        <taxon>Xanthobacteraceae</taxon>
        <taxon>Labrys</taxon>
    </lineage>
</organism>
<feature type="chain" id="PRO_5045055747" evidence="4">
    <location>
        <begin position="30"/>
        <end position="398"/>
    </location>
</feature>
<dbReference type="PANTHER" id="PTHR30483:SF6">
    <property type="entry name" value="PERIPLASMIC BINDING PROTEIN OF ABC TRANSPORTER FOR NATURAL AMINO ACIDS"/>
    <property type="match status" value="1"/>
</dbReference>
<evidence type="ECO:0000256" key="3">
    <source>
        <dbReference type="ARBA" id="ARBA00022970"/>
    </source>
</evidence>
<evidence type="ECO:0000259" key="5">
    <source>
        <dbReference type="Pfam" id="PF13458"/>
    </source>
</evidence>
<evidence type="ECO:0000313" key="7">
    <source>
        <dbReference type="Proteomes" id="UP001242480"/>
    </source>
</evidence>
<dbReference type="RefSeq" id="WP_307271626.1">
    <property type="nucleotide sequence ID" value="NZ_JAUSVX010000003.1"/>
</dbReference>